<evidence type="ECO:0000313" key="2">
    <source>
        <dbReference type="Proteomes" id="UP000006882"/>
    </source>
</evidence>
<sequence>MLTWNNGDILRCHVSPRMVVAAHLLATILFSADDTTVVSTNHGRGSWMRGPVAAVELFDGGVGSTFKKQREGLCYMQLAERVMK</sequence>
<dbReference type="Proteomes" id="UP000006882">
    <property type="component" value="Chromosome G5"/>
</dbReference>
<reference evidence="1 2" key="1">
    <citation type="journal article" date="2013" name="Nat. Genet.">
        <title>The high-quality draft genome of peach (Prunus persica) identifies unique patterns of genetic diversity, domestication and genome evolution.</title>
        <authorList>
            <consortium name="International Peach Genome Initiative"/>
            <person name="Verde I."/>
            <person name="Abbott A.G."/>
            <person name="Scalabrin S."/>
            <person name="Jung S."/>
            <person name="Shu S."/>
            <person name="Marroni F."/>
            <person name="Zhebentyayeva T."/>
            <person name="Dettori M.T."/>
            <person name="Grimwood J."/>
            <person name="Cattonaro F."/>
            <person name="Zuccolo A."/>
            <person name="Rossini L."/>
            <person name="Jenkins J."/>
            <person name="Vendramin E."/>
            <person name="Meisel L.A."/>
            <person name="Decroocq V."/>
            <person name="Sosinski B."/>
            <person name="Prochnik S."/>
            <person name="Mitros T."/>
            <person name="Policriti A."/>
            <person name="Cipriani G."/>
            <person name="Dondini L."/>
            <person name="Ficklin S."/>
            <person name="Goodstein D.M."/>
            <person name="Xuan P."/>
            <person name="Del Fabbro C."/>
            <person name="Aramini V."/>
            <person name="Copetti D."/>
            <person name="Gonzalez S."/>
            <person name="Horner D.S."/>
            <person name="Falchi R."/>
            <person name="Lucas S."/>
            <person name="Mica E."/>
            <person name="Maldonado J."/>
            <person name="Lazzari B."/>
            <person name="Bielenberg D."/>
            <person name="Pirona R."/>
            <person name="Miculan M."/>
            <person name="Barakat A."/>
            <person name="Testolin R."/>
            <person name="Stella A."/>
            <person name="Tartarini S."/>
            <person name="Tonutti P."/>
            <person name="Arus P."/>
            <person name="Orellana A."/>
            <person name="Wells C."/>
            <person name="Main D."/>
            <person name="Vizzotto G."/>
            <person name="Silva H."/>
            <person name="Salamini F."/>
            <person name="Schmutz J."/>
            <person name="Morgante M."/>
            <person name="Rokhsar D.S."/>
        </authorList>
    </citation>
    <scope>NUCLEOTIDE SEQUENCE [LARGE SCALE GENOMIC DNA]</scope>
    <source>
        <strain evidence="2">cv. Nemared</strain>
    </source>
</reference>
<gene>
    <name evidence="1" type="ORF">PRUPE_5G161400</name>
</gene>
<proteinExistence type="predicted"/>
<protein>
    <submittedName>
        <fullName evidence="1">Uncharacterized protein</fullName>
    </submittedName>
</protein>
<evidence type="ECO:0000313" key="1">
    <source>
        <dbReference type="EMBL" id="ONI08173.1"/>
    </source>
</evidence>
<dbReference type="EMBL" id="CM007655">
    <property type="protein sequence ID" value="ONI08173.1"/>
    <property type="molecule type" value="Genomic_DNA"/>
</dbReference>
<dbReference type="HOGENOM" id="CLU_2531733_0_0_1"/>
<dbReference type="Gramene" id="ONI08173">
    <property type="protein sequence ID" value="ONI08173"/>
    <property type="gene ID" value="PRUPE_5G161400"/>
</dbReference>
<keyword evidence="2" id="KW-1185">Reference proteome</keyword>
<dbReference type="AlphaFoldDB" id="M5WY55"/>
<name>M5WY55_PRUPE</name>
<organism evidence="1 2">
    <name type="scientific">Prunus persica</name>
    <name type="common">Peach</name>
    <name type="synonym">Amygdalus persica</name>
    <dbReference type="NCBI Taxonomy" id="3760"/>
    <lineage>
        <taxon>Eukaryota</taxon>
        <taxon>Viridiplantae</taxon>
        <taxon>Streptophyta</taxon>
        <taxon>Embryophyta</taxon>
        <taxon>Tracheophyta</taxon>
        <taxon>Spermatophyta</taxon>
        <taxon>Magnoliopsida</taxon>
        <taxon>eudicotyledons</taxon>
        <taxon>Gunneridae</taxon>
        <taxon>Pentapetalae</taxon>
        <taxon>rosids</taxon>
        <taxon>fabids</taxon>
        <taxon>Rosales</taxon>
        <taxon>Rosaceae</taxon>
        <taxon>Amygdaloideae</taxon>
        <taxon>Amygdaleae</taxon>
        <taxon>Prunus</taxon>
    </lineage>
</organism>
<accession>M5WY55</accession>